<dbReference type="PANTHER" id="PTHR43394:SF1">
    <property type="entry name" value="ATP-BINDING CASSETTE SUB-FAMILY B MEMBER 10, MITOCHONDRIAL"/>
    <property type="match status" value="1"/>
</dbReference>
<evidence type="ECO:0000256" key="9">
    <source>
        <dbReference type="SAM" id="Phobius"/>
    </source>
</evidence>
<dbReference type="InterPro" id="IPR003439">
    <property type="entry name" value="ABC_transporter-like_ATP-bd"/>
</dbReference>
<evidence type="ECO:0000256" key="7">
    <source>
        <dbReference type="ARBA" id="ARBA00022989"/>
    </source>
</evidence>
<dbReference type="PROSITE" id="PS50929">
    <property type="entry name" value="ABC_TM1F"/>
    <property type="match status" value="1"/>
</dbReference>
<feature type="transmembrane region" description="Helical" evidence="9">
    <location>
        <begin position="73"/>
        <end position="94"/>
    </location>
</feature>
<dbReference type="InterPro" id="IPR017871">
    <property type="entry name" value="ABC_transporter-like_CS"/>
</dbReference>
<evidence type="ECO:0000256" key="1">
    <source>
        <dbReference type="ARBA" id="ARBA00004651"/>
    </source>
</evidence>
<keyword evidence="6" id="KW-0067">ATP-binding</keyword>
<reference evidence="12 13" key="1">
    <citation type="submission" date="2012-01" db="EMBL/GenBank/DDBJ databases">
        <title>Complete sequence of chromosome of Clostridium pasteurianum BC1.</title>
        <authorList>
            <consortium name="US DOE Joint Genome Institute"/>
            <person name="Lucas S."/>
            <person name="Han J."/>
            <person name="Lapidus A."/>
            <person name="Cheng J.-F."/>
            <person name="Goodwin L."/>
            <person name="Pitluck S."/>
            <person name="Peters L."/>
            <person name="Mikhailova N."/>
            <person name="Teshima H."/>
            <person name="Detter J.C."/>
            <person name="Han C."/>
            <person name="Tapia R."/>
            <person name="Land M."/>
            <person name="Hauser L."/>
            <person name="Kyrpides N."/>
            <person name="Ivanova N."/>
            <person name="Pagani I."/>
            <person name="Dunn J."/>
            <person name="Taghavi S."/>
            <person name="Francis A."/>
            <person name="van der Lelie D."/>
            <person name="Woyke T."/>
        </authorList>
    </citation>
    <scope>NUCLEOTIDE SEQUENCE [LARGE SCALE GENOMIC DNA]</scope>
    <source>
        <strain evidence="12 13">BC1</strain>
    </source>
</reference>
<dbReference type="GO" id="GO:0016887">
    <property type="term" value="F:ATP hydrolysis activity"/>
    <property type="evidence" value="ECO:0007669"/>
    <property type="project" value="InterPro"/>
</dbReference>
<dbReference type="InterPro" id="IPR011527">
    <property type="entry name" value="ABC1_TM_dom"/>
</dbReference>
<feature type="transmembrane region" description="Helical" evidence="9">
    <location>
        <begin position="267"/>
        <end position="290"/>
    </location>
</feature>
<dbReference type="AlphaFoldDB" id="R4JYZ0"/>
<keyword evidence="7 9" id="KW-1133">Transmembrane helix</keyword>
<evidence type="ECO:0000313" key="12">
    <source>
        <dbReference type="EMBL" id="AGK96022.1"/>
    </source>
</evidence>
<name>R4JYZ0_CLOPA</name>
<dbReference type="GO" id="GO:0005524">
    <property type="term" value="F:ATP binding"/>
    <property type="evidence" value="ECO:0007669"/>
    <property type="project" value="UniProtKB-KW"/>
</dbReference>
<dbReference type="InterPro" id="IPR003593">
    <property type="entry name" value="AAA+_ATPase"/>
</dbReference>
<keyword evidence="5" id="KW-0547">Nucleotide-binding</keyword>
<dbReference type="GO" id="GO:0005886">
    <property type="term" value="C:plasma membrane"/>
    <property type="evidence" value="ECO:0007669"/>
    <property type="project" value="UniProtKB-SubCell"/>
</dbReference>
<protein>
    <submittedName>
        <fullName evidence="12">ABC-type multidrug transport system, ATPase and permease component</fullName>
    </submittedName>
</protein>
<dbReference type="SUPFAM" id="SSF90123">
    <property type="entry name" value="ABC transporter transmembrane region"/>
    <property type="match status" value="1"/>
</dbReference>
<dbReference type="STRING" id="86416.Clopa_1013"/>
<evidence type="ECO:0000256" key="8">
    <source>
        <dbReference type="ARBA" id="ARBA00023136"/>
    </source>
</evidence>
<dbReference type="RefSeq" id="WP_015614345.1">
    <property type="nucleotide sequence ID" value="NC_021182.1"/>
</dbReference>
<sequence>MVKIKNSVNEIKKMGTFLLKAIRLLWDSSKISFIVTLIITIINGVIIPLNLVISKYLIDSVVAALANANNHKYYNVVFLWLGIEFAITVFSQLIQRVNTYYSVIQVRTLNNHICKLIVKKSNELDLSFFENNDFYNKIEKANDQAAYSAMAIINALMEVIKNFTILVGSIAIVIQLSPFMLLLCLLTSIPMFILNLKISEFKYSVYSKRIEKTRFAQHLQKLMLHYNSVKEIKLSRLGKYFENLILSIYKENLDKDKSVEKKRFGRLSLADCLSVIITYCYKFYIVILTISKGLTIGSMNMYVTAITNVDNSIKSTLNNMAELYSNNLYIENLFYVLDLKPIIVAKEVPKILKNSITDCIEFRNVSFKYPESNKYVLKNVSFKIKANQNCALVGLNGCGKTTLIKLLARLYEPTEGGIFIDGININEFSLELLYKCINVVFQDFMKYPFTVKENIGFGNIENLGDMDRIELSAKKANAYEFIQSLKNKFDTKLEKLWSNGVELSLGQWQKLAISRAFMSNSSILILDEPTASVDAETEYELFKNFKELVGNRTSILISHRFSTVRMADLIIVLNEGTVIEKGTHNSLMLKEGLYSKLYNMQAEGYLDNSVDVVS</sequence>
<evidence type="ECO:0000256" key="2">
    <source>
        <dbReference type="ARBA" id="ARBA00022448"/>
    </source>
</evidence>
<feature type="transmembrane region" description="Helical" evidence="9">
    <location>
        <begin position="179"/>
        <end position="198"/>
    </location>
</feature>
<evidence type="ECO:0000313" key="13">
    <source>
        <dbReference type="Proteomes" id="UP000013523"/>
    </source>
</evidence>
<feature type="transmembrane region" description="Helical" evidence="9">
    <location>
        <begin position="145"/>
        <end position="173"/>
    </location>
</feature>
<keyword evidence="4 9" id="KW-0812">Transmembrane</keyword>
<dbReference type="KEGG" id="cpas:Clopa_1013"/>
<dbReference type="Gene3D" id="3.40.50.300">
    <property type="entry name" value="P-loop containing nucleotide triphosphate hydrolases"/>
    <property type="match status" value="1"/>
</dbReference>
<dbReference type="Pfam" id="PF00005">
    <property type="entry name" value="ABC_tran"/>
    <property type="match status" value="1"/>
</dbReference>
<dbReference type="FunFam" id="3.40.50.300:FF:000221">
    <property type="entry name" value="Multidrug ABC transporter ATP-binding protein"/>
    <property type="match status" value="1"/>
</dbReference>
<dbReference type="PANTHER" id="PTHR43394">
    <property type="entry name" value="ATP-DEPENDENT PERMEASE MDL1, MITOCHONDRIAL"/>
    <property type="match status" value="1"/>
</dbReference>
<dbReference type="EMBL" id="CP003261">
    <property type="protein sequence ID" value="AGK96022.1"/>
    <property type="molecule type" value="Genomic_DNA"/>
</dbReference>
<gene>
    <name evidence="12" type="ORF">Clopa_1013</name>
</gene>
<keyword evidence="13" id="KW-1185">Reference proteome</keyword>
<evidence type="ECO:0000256" key="3">
    <source>
        <dbReference type="ARBA" id="ARBA00022475"/>
    </source>
</evidence>
<comment type="subcellular location">
    <subcellularLocation>
        <location evidence="1">Cell membrane</location>
        <topology evidence="1">Multi-pass membrane protein</topology>
    </subcellularLocation>
</comment>
<feature type="domain" description="ABC transmembrane type-1" evidence="11">
    <location>
        <begin position="34"/>
        <end position="325"/>
    </location>
</feature>
<evidence type="ECO:0000256" key="4">
    <source>
        <dbReference type="ARBA" id="ARBA00022692"/>
    </source>
</evidence>
<feature type="domain" description="ABC transporter" evidence="10">
    <location>
        <begin position="360"/>
        <end position="600"/>
    </location>
</feature>
<dbReference type="HOGENOM" id="CLU_000604_84_3_9"/>
<dbReference type="eggNOG" id="COG1132">
    <property type="taxonomic scope" value="Bacteria"/>
</dbReference>
<dbReference type="Proteomes" id="UP000013523">
    <property type="component" value="Chromosome"/>
</dbReference>
<accession>R4JYZ0</accession>
<evidence type="ECO:0000256" key="5">
    <source>
        <dbReference type="ARBA" id="ARBA00022741"/>
    </source>
</evidence>
<evidence type="ECO:0000256" key="6">
    <source>
        <dbReference type="ARBA" id="ARBA00022840"/>
    </source>
</evidence>
<dbReference type="OrthoDB" id="2328604at2"/>
<dbReference type="PROSITE" id="PS00211">
    <property type="entry name" value="ABC_TRANSPORTER_1"/>
    <property type="match status" value="1"/>
</dbReference>
<dbReference type="InterPro" id="IPR027417">
    <property type="entry name" value="P-loop_NTPase"/>
</dbReference>
<feature type="transmembrane region" description="Helical" evidence="9">
    <location>
        <begin position="31"/>
        <end position="53"/>
    </location>
</feature>
<dbReference type="SUPFAM" id="SSF52540">
    <property type="entry name" value="P-loop containing nucleoside triphosphate hydrolases"/>
    <property type="match status" value="1"/>
</dbReference>
<evidence type="ECO:0000259" key="10">
    <source>
        <dbReference type="PROSITE" id="PS50893"/>
    </source>
</evidence>
<keyword evidence="2" id="KW-0813">Transport</keyword>
<keyword evidence="3" id="KW-1003">Cell membrane</keyword>
<dbReference type="InterPro" id="IPR036640">
    <property type="entry name" value="ABC1_TM_sf"/>
</dbReference>
<dbReference type="PATRIC" id="fig|86416.3.peg.1006"/>
<evidence type="ECO:0000259" key="11">
    <source>
        <dbReference type="PROSITE" id="PS50929"/>
    </source>
</evidence>
<dbReference type="PROSITE" id="PS50893">
    <property type="entry name" value="ABC_TRANSPORTER_2"/>
    <property type="match status" value="1"/>
</dbReference>
<dbReference type="GO" id="GO:0015421">
    <property type="term" value="F:ABC-type oligopeptide transporter activity"/>
    <property type="evidence" value="ECO:0007669"/>
    <property type="project" value="TreeGrafter"/>
</dbReference>
<proteinExistence type="predicted"/>
<keyword evidence="8 9" id="KW-0472">Membrane</keyword>
<organism evidence="12 13">
    <name type="scientific">Clostridium pasteurianum BC1</name>
    <dbReference type="NCBI Taxonomy" id="86416"/>
    <lineage>
        <taxon>Bacteria</taxon>
        <taxon>Bacillati</taxon>
        <taxon>Bacillota</taxon>
        <taxon>Clostridia</taxon>
        <taxon>Eubacteriales</taxon>
        <taxon>Clostridiaceae</taxon>
        <taxon>Clostridium</taxon>
    </lineage>
</organism>
<dbReference type="SMART" id="SM00382">
    <property type="entry name" value="AAA"/>
    <property type="match status" value="1"/>
</dbReference>
<dbReference type="Gene3D" id="1.20.1560.10">
    <property type="entry name" value="ABC transporter type 1, transmembrane domain"/>
    <property type="match status" value="1"/>
</dbReference>
<dbReference type="InterPro" id="IPR039421">
    <property type="entry name" value="Type_1_exporter"/>
</dbReference>